<comment type="caution">
    <text evidence="1">The sequence shown here is derived from an EMBL/GenBank/DDBJ whole genome shotgun (WGS) entry which is preliminary data.</text>
</comment>
<dbReference type="Proteomes" id="UP000324831">
    <property type="component" value="Unassembled WGS sequence"/>
</dbReference>
<sequence>MEDFKKPAIKSAKAQKLILELEDLFDPNLFDFKKSIFAERFHGKLVVSGDACDLPIIKQGFMPFALICKDEIRWGSKLMVMESKPNIPEFLGVYVLCFIHEGLWWEQRVKDAFKPGKTVEFIGGWGRFVEWSKMKGRFFVFSLVALI</sequence>
<protein>
    <submittedName>
        <fullName evidence="1">Uncharacterized protein</fullName>
    </submittedName>
</protein>
<evidence type="ECO:0000313" key="2">
    <source>
        <dbReference type="Proteomes" id="UP000324831"/>
    </source>
</evidence>
<dbReference type="EMBL" id="BIMN01000002">
    <property type="protein sequence ID" value="GCE63533.1"/>
    <property type="molecule type" value="Genomic_DNA"/>
</dbReference>
<evidence type="ECO:0000313" key="1">
    <source>
        <dbReference type="EMBL" id="GCE63533.1"/>
    </source>
</evidence>
<proteinExistence type="predicted"/>
<name>A0A478FQ28_9MOLU</name>
<accession>A0A478FQ28</accession>
<dbReference type="AlphaFoldDB" id="A0A478FQ28"/>
<gene>
    <name evidence="1" type="ORF">MHSWG343_05300</name>
</gene>
<organism evidence="1 2">
    <name type="scientific">Candidatus Mycoplasma haematohominis</name>
    <dbReference type="NCBI Taxonomy" id="1494318"/>
    <lineage>
        <taxon>Bacteria</taxon>
        <taxon>Bacillati</taxon>
        <taxon>Mycoplasmatota</taxon>
        <taxon>Mollicutes</taxon>
        <taxon>Mycoplasmataceae</taxon>
        <taxon>Mycoplasma</taxon>
    </lineage>
</organism>
<reference evidence="1 2" key="1">
    <citation type="submission" date="2019-01" db="EMBL/GenBank/DDBJ databases">
        <title>Draft genome sequences of Candidatus Mycoplasma haemohominis SWG34-3 identified from a patient with pyrexia, anemia and liver dysfunction.</title>
        <authorList>
            <person name="Sekizuka T."/>
            <person name="Hattori N."/>
            <person name="Katano H."/>
            <person name="Takuma T."/>
            <person name="Ito T."/>
            <person name="Arai N."/>
            <person name="Yanai R."/>
            <person name="Ishii S."/>
            <person name="Miura Y."/>
            <person name="Tokunaga T."/>
            <person name="Watanabe H."/>
            <person name="Nomura N."/>
            <person name="Eguchi J."/>
            <person name="Arai T."/>
            <person name="Hasegawa H."/>
            <person name="Nakamaki T."/>
            <person name="Wakita T."/>
            <person name="Niki Y."/>
            <person name="Kuroda M."/>
        </authorList>
    </citation>
    <scope>NUCLEOTIDE SEQUENCE [LARGE SCALE GENOMIC DNA]</scope>
    <source>
        <strain evidence="1">SWG34-3</strain>
    </source>
</reference>